<dbReference type="EMBL" id="CAADFJ010000228">
    <property type="protein sequence ID" value="VFK05000.1"/>
    <property type="molecule type" value="Genomic_DNA"/>
</dbReference>
<dbReference type="Pfam" id="PF06804">
    <property type="entry name" value="Lipoprotein_18"/>
    <property type="match status" value="1"/>
</dbReference>
<organism evidence="3">
    <name type="scientific">Candidatus Kentrum eta</name>
    <dbReference type="NCBI Taxonomy" id="2126337"/>
    <lineage>
        <taxon>Bacteria</taxon>
        <taxon>Pseudomonadati</taxon>
        <taxon>Pseudomonadota</taxon>
        <taxon>Gammaproteobacteria</taxon>
        <taxon>Candidatus Kentrum</taxon>
    </lineage>
</organism>
<keyword evidence="1" id="KW-0732">Signal</keyword>
<evidence type="ECO:0000313" key="4">
    <source>
        <dbReference type="EMBL" id="VFK05000.1"/>
    </source>
</evidence>
<evidence type="ECO:0000256" key="1">
    <source>
        <dbReference type="SAM" id="SignalP"/>
    </source>
</evidence>
<gene>
    <name evidence="2" type="ORF">BECKH772A_GA0070896_102324</name>
    <name evidence="3" type="ORF">BECKH772B_GA0070898_102394</name>
    <name evidence="4" type="ORF">BECKH772C_GA0070978_102282</name>
</gene>
<dbReference type="Gene3D" id="3.30.310.170">
    <property type="entry name" value="Outer membrane protein assembly factor BamC"/>
    <property type="match status" value="1"/>
</dbReference>
<dbReference type="AlphaFoldDB" id="A0A450VA07"/>
<name>A0A450VA07_9GAMM</name>
<reference evidence="3" key="1">
    <citation type="submission" date="2019-02" db="EMBL/GenBank/DDBJ databases">
        <authorList>
            <person name="Gruber-Vodicka R. H."/>
            <person name="Seah K. B. B."/>
        </authorList>
    </citation>
    <scope>NUCLEOTIDE SEQUENCE</scope>
    <source>
        <strain evidence="4">BECK_SA2B12</strain>
        <strain evidence="2">BECK_SA2B15</strain>
        <strain evidence="3">BECK_SA2B20</strain>
    </source>
</reference>
<proteinExistence type="predicted"/>
<dbReference type="EMBL" id="CAADFI010000239">
    <property type="protein sequence ID" value="VFK01613.1"/>
    <property type="molecule type" value="Genomic_DNA"/>
</dbReference>
<sequence length="387" mass="43997">MYTLRKKFAHGRIYLLIAVSLSLTACGAIKETLGEKLENKAVDYKTSRDLPPLEVPPDLILPSGNDALEVPSGGSMTYSEYASGKRGTPQTAGHVVLPEFPDIRIVRDRDSHWLVIKGGPDHVWSKVRDFWLEAGFQLKREDPVIGIMETDWAENRADIPTGFIRSLLGKFADTVYSSATRDKFRVRLERGREEGTTELYLSHQGAEEVTQGNSFVWQSRPSDPGLEAEMLRRMIISFGMTKEKAKAILAEGEDRPDRAYLIRGRKGTTPILSVHERFSRAWRRTGLVLDRIGFTVEDRDRSRGLFYVRYVDPLADTEQEKAWLSKLRFWGKDKKPKDDEYLIRLREQTVVAEATAATHVEVLDKNGKPKQSSTAERILILLHEQLK</sequence>
<dbReference type="EMBL" id="CAADFG010000232">
    <property type="protein sequence ID" value="VFK01589.1"/>
    <property type="molecule type" value="Genomic_DNA"/>
</dbReference>
<feature type="chain" id="PRO_5036354166" evidence="1">
    <location>
        <begin position="28"/>
        <end position="387"/>
    </location>
</feature>
<dbReference type="InterPro" id="IPR010653">
    <property type="entry name" value="NlpB/DapX"/>
</dbReference>
<evidence type="ECO:0000313" key="2">
    <source>
        <dbReference type="EMBL" id="VFK01589.1"/>
    </source>
</evidence>
<dbReference type="InterPro" id="IPR042268">
    <property type="entry name" value="BamC_C"/>
</dbReference>
<evidence type="ECO:0000313" key="3">
    <source>
        <dbReference type="EMBL" id="VFK01613.1"/>
    </source>
</evidence>
<accession>A0A450VA07</accession>
<feature type="signal peptide" evidence="1">
    <location>
        <begin position="1"/>
        <end position="27"/>
    </location>
</feature>
<protein>
    <submittedName>
        <fullName evidence="3">Beta-barrel assembly machine subunit BamC</fullName>
    </submittedName>
</protein>
<dbReference type="PROSITE" id="PS51257">
    <property type="entry name" value="PROKAR_LIPOPROTEIN"/>
    <property type="match status" value="1"/>
</dbReference>